<protein>
    <submittedName>
        <fullName evidence="1">Uncharacterized protein</fullName>
    </submittedName>
</protein>
<sequence>MELCQAAHERWAVAIQHFMLHLGCCSEMMVEVVAALLHFGMQIICAGDASSQRDTLYSRVVLNSPQPWKQRVNFLDSLPLNVQSNLRGIHIYMLSLFIPSPPHQYINPSTINNGSVVQKSSLTWADFNASLISTSEALEPNHKNTWAPSSRIIVSSSAKSSCSENSSLVMLQVAHAQPNLVQLGIDRSEVGVNMLLNFQVLFLPFLQTQSCPELWPLSVLLVLHQCVDLGLVLALLLVDLLCTQPALGGDGFLSLAALPHVQHLAIVQQEHVARVQGVHRAGHCLQVDADGGGTHAVQPQWIFLQPHHHYITVIYNNQFIDKSLVKHSN</sequence>
<proteinExistence type="predicted"/>
<evidence type="ECO:0000313" key="2">
    <source>
        <dbReference type="Proteomes" id="UP000324222"/>
    </source>
</evidence>
<reference evidence="1 2" key="1">
    <citation type="submission" date="2019-05" db="EMBL/GenBank/DDBJ databases">
        <title>Another draft genome of Portunus trituberculatus and its Hox gene families provides insights of decapod evolution.</title>
        <authorList>
            <person name="Jeong J.-H."/>
            <person name="Song I."/>
            <person name="Kim S."/>
            <person name="Choi T."/>
            <person name="Kim D."/>
            <person name="Ryu S."/>
            <person name="Kim W."/>
        </authorList>
    </citation>
    <scope>NUCLEOTIDE SEQUENCE [LARGE SCALE GENOMIC DNA]</scope>
    <source>
        <tissue evidence="1">Muscle</tissue>
    </source>
</reference>
<accession>A0A5B7CMQ4</accession>
<keyword evidence="2" id="KW-1185">Reference proteome</keyword>
<name>A0A5B7CMQ4_PORTR</name>
<comment type="caution">
    <text evidence="1">The sequence shown here is derived from an EMBL/GenBank/DDBJ whole genome shotgun (WGS) entry which is preliminary data.</text>
</comment>
<dbReference type="AlphaFoldDB" id="A0A5B7CMQ4"/>
<dbReference type="EMBL" id="VSRR010000049">
    <property type="protein sequence ID" value="MPC08933.1"/>
    <property type="molecule type" value="Genomic_DNA"/>
</dbReference>
<gene>
    <name evidence="1" type="ORF">E2C01_001530</name>
</gene>
<evidence type="ECO:0000313" key="1">
    <source>
        <dbReference type="EMBL" id="MPC08933.1"/>
    </source>
</evidence>
<organism evidence="1 2">
    <name type="scientific">Portunus trituberculatus</name>
    <name type="common">Swimming crab</name>
    <name type="synonym">Neptunus trituberculatus</name>
    <dbReference type="NCBI Taxonomy" id="210409"/>
    <lineage>
        <taxon>Eukaryota</taxon>
        <taxon>Metazoa</taxon>
        <taxon>Ecdysozoa</taxon>
        <taxon>Arthropoda</taxon>
        <taxon>Crustacea</taxon>
        <taxon>Multicrustacea</taxon>
        <taxon>Malacostraca</taxon>
        <taxon>Eumalacostraca</taxon>
        <taxon>Eucarida</taxon>
        <taxon>Decapoda</taxon>
        <taxon>Pleocyemata</taxon>
        <taxon>Brachyura</taxon>
        <taxon>Eubrachyura</taxon>
        <taxon>Portunoidea</taxon>
        <taxon>Portunidae</taxon>
        <taxon>Portuninae</taxon>
        <taxon>Portunus</taxon>
    </lineage>
</organism>
<dbReference type="Proteomes" id="UP000324222">
    <property type="component" value="Unassembled WGS sequence"/>
</dbReference>